<keyword evidence="3" id="KW-1185">Reference proteome</keyword>
<reference evidence="2 3" key="1">
    <citation type="submission" date="2019-05" db="EMBL/GenBank/DDBJ databases">
        <title>Another draft genome of Portunus trituberculatus and its Hox gene families provides insights of decapod evolution.</title>
        <authorList>
            <person name="Jeong J.-H."/>
            <person name="Song I."/>
            <person name="Kim S."/>
            <person name="Choi T."/>
            <person name="Kim D."/>
            <person name="Ryu S."/>
            <person name="Kim W."/>
        </authorList>
    </citation>
    <scope>NUCLEOTIDE SEQUENCE [LARGE SCALE GENOMIC DNA]</scope>
    <source>
        <tissue evidence="2">Muscle</tissue>
    </source>
</reference>
<feature type="compositionally biased region" description="Basic and acidic residues" evidence="1">
    <location>
        <begin position="96"/>
        <end position="116"/>
    </location>
</feature>
<feature type="region of interest" description="Disordered" evidence="1">
    <location>
        <begin position="86"/>
        <end position="116"/>
    </location>
</feature>
<dbReference type="EMBL" id="VSRR010016876">
    <property type="protein sequence ID" value="MPC59791.1"/>
    <property type="molecule type" value="Genomic_DNA"/>
</dbReference>
<accession>A0A5B7GI85</accession>
<sequence>MDRGSEGVGGLPSLTISLVWYGGLGPAGFVARAGQGVVVVVVVVVSGGADDSGGVHLLFGDSKQNEYGNPSWYCRWGREEVREGVQWSVPQTSADGEAKRGEARRSEPRRGEARRGEAVVRPECNQCVIHHGRLLVTQLVFPITERAQSS</sequence>
<proteinExistence type="predicted"/>
<gene>
    <name evidence="2" type="ORF">E2C01_053819</name>
</gene>
<protein>
    <submittedName>
        <fullName evidence="2">Uncharacterized protein</fullName>
    </submittedName>
</protein>
<comment type="caution">
    <text evidence="2">The sequence shown here is derived from an EMBL/GenBank/DDBJ whole genome shotgun (WGS) entry which is preliminary data.</text>
</comment>
<organism evidence="2 3">
    <name type="scientific">Portunus trituberculatus</name>
    <name type="common">Swimming crab</name>
    <name type="synonym">Neptunus trituberculatus</name>
    <dbReference type="NCBI Taxonomy" id="210409"/>
    <lineage>
        <taxon>Eukaryota</taxon>
        <taxon>Metazoa</taxon>
        <taxon>Ecdysozoa</taxon>
        <taxon>Arthropoda</taxon>
        <taxon>Crustacea</taxon>
        <taxon>Multicrustacea</taxon>
        <taxon>Malacostraca</taxon>
        <taxon>Eumalacostraca</taxon>
        <taxon>Eucarida</taxon>
        <taxon>Decapoda</taxon>
        <taxon>Pleocyemata</taxon>
        <taxon>Brachyura</taxon>
        <taxon>Eubrachyura</taxon>
        <taxon>Portunoidea</taxon>
        <taxon>Portunidae</taxon>
        <taxon>Portuninae</taxon>
        <taxon>Portunus</taxon>
    </lineage>
</organism>
<evidence type="ECO:0000256" key="1">
    <source>
        <dbReference type="SAM" id="MobiDB-lite"/>
    </source>
</evidence>
<dbReference type="Proteomes" id="UP000324222">
    <property type="component" value="Unassembled WGS sequence"/>
</dbReference>
<evidence type="ECO:0000313" key="3">
    <source>
        <dbReference type="Proteomes" id="UP000324222"/>
    </source>
</evidence>
<evidence type="ECO:0000313" key="2">
    <source>
        <dbReference type="EMBL" id="MPC59791.1"/>
    </source>
</evidence>
<dbReference type="AlphaFoldDB" id="A0A5B7GI85"/>
<name>A0A5B7GI85_PORTR</name>